<evidence type="ECO:0000256" key="1">
    <source>
        <dbReference type="ARBA" id="ARBA00001933"/>
    </source>
</evidence>
<keyword evidence="2" id="KW-0032">Aminotransferase</keyword>
<dbReference type="PANTHER" id="PTHR11986">
    <property type="entry name" value="AMINOTRANSFERASE CLASS III"/>
    <property type="match status" value="1"/>
</dbReference>
<gene>
    <name evidence="6" type="ORF">Thpro_023032</name>
</gene>
<dbReference type="InterPro" id="IPR015421">
    <property type="entry name" value="PyrdxlP-dep_Trfase_major"/>
</dbReference>
<comment type="similarity">
    <text evidence="5">Belongs to the class-III pyridoxal-phosphate-dependent aminotransferase family.</text>
</comment>
<dbReference type="InterPro" id="IPR050103">
    <property type="entry name" value="Class-III_PLP-dep_AT"/>
</dbReference>
<evidence type="ECO:0000256" key="5">
    <source>
        <dbReference type="RuleBase" id="RU003560"/>
    </source>
</evidence>
<dbReference type="EMBL" id="JQSG02000006">
    <property type="protein sequence ID" value="OBS08782.1"/>
    <property type="molecule type" value="Genomic_DNA"/>
</dbReference>
<dbReference type="InterPro" id="IPR015424">
    <property type="entry name" value="PyrdxlP-dep_Trfase"/>
</dbReference>
<dbReference type="InterPro" id="IPR049704">
    <property type="entry name" value="Aminotrans_3_PPA_site"/>
</dbReference>
<name>A0A1A6C2I8_9GAMM</name>
<dbReference type="PANTHER" id="PTHR11986:SF79">
    <property type="entry name" value="ACETYLORNITHINE AMINOTRANSFERASE, MITOCHONDRIAL"/>
    <property type="match status" value="1"/>
</dbReference>
<protein>
    <submittedName>
        <fullName evidence="6">Diaminobutyrate--2-oxoglutarate transaminase</fullName>
    </submittedName>
</protein>
<dbReference type="GO" id="GO:0030170">
    <property type="term" value="F:pyridoxal phosphate binding"/>
    <property type="evidence" value="ECO:0007669"/>
    <property type="project" value="InterPro"/>
</dbReference>
<dbReference type="InterPro" id="IPR015422">
    <property type="entry name" value="PyrdxlP-dep_Trfase_small"/>
</dbReference>
<reference evidence="6 7" key="1">
    <citation type="journal article" date="2014" name="Genome Announc.">
        <title>Draft Genome Sequence of the Iron-Oxidizing, Acidophilic, and Halotolerant 'Thiobacillus prosperus' Type Strain DSM 5130.</title>
        <authorList>
            <person name="Ossandon F.J."/>
            <person name="Cardenas J.P."/>
            <person name="Corbett M."/>
            <person name="Quatrini R."/>
            <person name="Holmes D.S."/>
            <person name="Watkin E."/>
        </authorList>
    </citation>
    <scope>NUCLEOTIDE SEQUENCE [LARGE SCALE GENOMIC DNA]</scope>
    <source>
        <strain evidence="6 7">DSM 5130</strain>
    </source>
</reference>
<dbReference type="SUPFAM" id="SSF53383">
    <property type="entry name" value="PLP-dependent transferases"/>
    <property type="match status" value="1"/>
</dbReference>
<evidence type="ECO:0000313" key="6">
    <source>
        <dbReference type="EMBL" id="OBS08782.1"/>
    </source>
</evidence>
<sequence>MLETGLAASVAQLGQATERSTRKQDTLDKSIRFWNPGKTRFWQSVGIDLVIGKREGYCLYDMDGKRLIDMHLNGGTYNLGHRNPELVQTLIDSLQEYDIGNHHFPSIARAELAEQLAALAPEGIDHAIYASGGGEAIDIALKSARYATGRRKIVSLEKCYHGHTGLAVATGDPRFSELFLSNGAAGEFVKIPFNDLDAMARALAGDDVAAVIIETIPATYGFPLPEPGYLQGVRELCARHGAMYVADEVQTGLGRTGELWCVDTYGVTPDILVTAKGLGGGLYPIGAVLVNDAAAGWMEQDGFGHISTFGGSELGCRVASKVLEISTRPAVVENVRAMSAYFAAKLAILHEESDGFLAEVRQQGLVMGLRFAHPQGAVFVSNALYAHGVWAIFSGLDPSVLQFKPGMLIDQGLADEVLEALRLSLRQARAVAGI</sequence>
<dbReference type="PIRSF" id="PIRSF000521">
    <property type="entry name" value="Transaminase_4ab_Lys_Orn"/>
    <property type="match status" value="1"/>
</dbReference>
<dbReference type="CDD" id="cd00610">
    <property type="entry name" value="OAT_like"/>
    <property type="match status" value="1"/>
</dbReference>
<dbReference type="GO" id="GO:0042802">
    <property type="term" value="F:identical protein binding"/>
    <property type="evidence" value="ECO:0007669"/>
    <property type="project" value="TreeGrafter"/>
</dbReference>
<proteinExistence type="inferred from homology"/>
<evidence type="ECO:0000313" key="7">
    <source>
        <dbReference type="Proteomes" id="UP000029273"/>
    </source>
</evidence>
<dbReference type="GO" id="GO:0008483">
    <property type="term" value="F:transaminase activity"/>
    <property type="evidence" value="ECO:0007669"/>
    <property type="project" value="UniProtKB-KW"/>
</dbReference>
<dbReference type="FunFam" id="3.40.640.10:FF:000004">
    <property type="entry name" value="Acetylornithine aminotransferase"/>
    <property type="match status" value="1"/>
</dbReference>
<dbReference type="RefSeq" id="WP_082954688.1">
    <property type="nucleotide sequence ID" value="NZ_JQSG02000006.1"/>
</dbReference>
<evidence type="ECO:0000256" key="4">
    <source>
        <dbReference type="ARBA" id="ARBA00022898"/>
    </source>
</evidence>
<dbReference type="InterPro" id="IPR005814">
    <property type="entry name" value="Aminotrans_3"/>
</dbReference>
<keyword evidence="7" id="KW-1185">Reference proteome</keyword>
<comment type="caution">
    <text evidence="6">The sequence shown here is derived from an EMBL/GenBank/DDBJ whole genome shotgun (WGS) entry which is preliminary data.</text>
</comment>
<dbReference type="Pfam" id="PF00202">
    <property type="entry name" value="Aminotran_3"/>
    <property type="match status" value="1"/>
</dbReference>
<dbReference type="Proteomes" id="UP000029273">
    <property type="component" value="Unassembled WGS sequence"/>
</dbReference>
<keyword evidence="3" id="KW-0808">Transferase</keyword>
<organism evidence="6 7">
    <name type="scientific">Acidihalobacter prosperus</name>
    <dbReference type="NCBI Taxonomy" id="160660"/>
    <lineage>
        <taxon>Bacteria</taxon>
        <taxon>Pseudomonadati</taxon>
        <taxon>Pseudomonadota</taxon>
        <taxon>Gammaproteobacteria</taxon>
        <taxon>Chromatiales</taxon>
        <taxon>Ectothiorhodospiraceae</taxon>
        <taxon>Acidihalobacter</taxon>
    </lineage>
</organism>
<accession>A0A1A6C2I8</accession>
<evidence type="ECO:0000256" key="3">
    <source>
        <dbReference type="ARBA" id="ARBA00022679"/>
    </source>
</evidence>
<dbReference type="PROSITE" id="PS00600">
    <property type="entry name" value="AA_TRANSFER_CLASS_3"/>
    <property type="match status" value="1"/>
</dbReference>
<dbReference type="AlphaFoldDB" id="A0A1A6C2I8"/>
<evidence type="ECO:0000256" key="2">
    <source>
        <dbReference type="ARBA" id="ARBA00022576"/>
    </source>
</evidence>
<keyword evidence="4 5" id="KW-0663">Pyridoxal phosphate</keyword>
<dbReference type="Gene3D" id="3.40.640.10">
    <property type="entry name" value="Type I PLP-dependent aspartate aminotransferase-like (Major domain)"/>
    <property type="match status" value="1"/>
</dbReference>
<comment type="cofactor">
    <cofactor evidence="1">
        <name>pyridoxal 5'-phosphate</name>
        <dbReference type="ChEBI" id="CHEBI:597326"/>
    </cofactor>
</comment>
<dbReference type="OrthoDB" id="9801052at2"/>
<dbReference type="Gene3D" id="3.90.1150.10">
    <property type="entry name" value="Aspartate Aminotransferase, domain 1"/>
    <property type="match status" value="1"/>
</dbReference>
<dbReference type="STRING" id="160660.BJI67_05100"/>